<dbReference type="Proteomes" id="UP000281028">
    <property type="component" value="Unassembled WGS sequence"/>
</dbReference>
<evidence type="ECO:0000313" key="2">
    <source>
        <dbReference type="Proteomes" id="UP000281028"/>
    </source>
</evidence>
<evidence type="ECO:0000313" key="1">
    <source>
        <dbReference type="EMBL" id="NSL89146.1"/>
    </source>
</evidence>
<comment type="caution">
    <text evidence="1">The sequence shown here is derived from an EMBL/GenBank/DDBJ whole genome shotgun (WGS) entry which is preliminary data.</text>
</comment>
<organism evidence="1 2">
    <name type="scientific">Chitinophaga solisilvae</name>
    <dbReference type="NCBI Taxonomy" id="1233460"/>
    <lineage>
        <taxon>Bacteria</taxon>
        <taxon>Pseudomonadati</taxon>
        <taxon>Bacteroidota</taxon>
        <taxon>Chitinophagia</taxon>
        <taxon>Chitinophagales</taxon>
        <taxon>Chitinophagaceae</taxon>
        <taxon>Chitinophaga</taxon>
    </lineage>
</organism>
<dbReference type="OrthoDB" id="711735at2"/>
<sequence length="114" mass="13036">MSSLPAQHLQETAAWTQQTFEVSVPVNISFEQLQDLLATRLKQLISKDFGQFIYLLYRIDVSEKKVKAILDDAAADGTDPYRPIAALIIERQLQKIATRASFKKNNLPDDEEKW</sequence>
<name>A0A3S1BFJ5_9BACT</name>
<protein>
    <submittedName>
        <fullName evidence="1">Uncharacterized protein</fullName>
    </submittedName>
</protein>
<proteinExistence type="predicted"/>
<dbReference type="AlphaFoldDB" id="A0A3S1BFJ5"/>
<accession>A0A3S1BFJ5</accession>
<gene>
    <name evidence="1" type="ORF">ECE50_020045</name>
</gene>
<dbReference type="EMBL" id="RIAR02000001">
    <property type="protein sequence ID" value="NSL89146.1"/>
    <property type="molecule type" value="Genomic_DNA"/>
</dbReference>
<reference evidence="1" key="1">
    <citation type="submission" date="2020-05" db="EMBL/GenBank/DDBJ databases">
        <title>Chitinophaga laudate sp. nov., isolated from a tropical peat swamp.</title>
        <authorList>
            <person name="Goh C.B.S."/>
            <person name="Lee M.S."/>
            <person name="Parimannan S."/>
            <person name="Pasbakhsh P."/>
            <person name="Yule C.M."/>
            <person name="Rajandas H."/>
            <person name="Loke S."/>
            <person name="Croft L."/>
            <person name="Tan J.B.L."/>
        </authorList>
    </citation>
    <scope>NUCLEOTIDE SEQUENCE</scope>
    <source>
        <strain evidence="1">Mgbs1</strain>
    </source>
</reference>
<keyword evidence="2" id="KW-1185">Reference proteome</keyword>